<feature type="transmembrane region" description="Helical" evidence="1">
    <location>
        <begin position="444"/>
        <end position="461"/>
    </location>
</feature>
<feature type="transmembrane region" description="Helical" evidence="1">
    <location>
        <begin position="634"/>
        <end position="655"/>
    </location>
</feature>
<feature type="transmembrane region" description="Helical" evidence="1">
    <location>
        <begin position="375"/>
        <end position="398"/>
    </location>
</feature>
<dbReference type="Proteomes" id="UP000398389">
    <property type="component" value="Unassembled WGS sequence"/>
</dbReference>
<name>A0A5E8BEG2_9ASCO</name>
<feature type="transmembrane region" description="Helical" evidence="1">
    <location>
        <begin position="473"/>
        <end position="496"/>
    </location>
</feature>
<feature type="transmembrane region" description="Helical" evidence="1">
    <location>
        <begin position="699"/>
        <end position="722"/>
    </location>
</feature>
<dbReference type="EMBL" id="CABVLU010000002">
    <property type="protein sequence ID" value="VVT49983.1"/>
    <property type="molecule type" value="Genomic_DNA"/>
</dbReference>
<gene>
    <name evidence="2" type="ORF">SAPINGB_P002542</name>
</gene>
<keyword evidence="1" id="KW-1133">Transmembrane helix</keyword>
<dbReference type="GeneID" id="43581360"/>
<sequence length="908" mass="103079">MISSIRLFKPSLLFTLRKSSFFVIIIFIAFIAILANWFHLSNYSPFENLKTATSSNCDSLLKYGRYLSDSNEDPSQWQPDGCVLKKYSKKDLNKCFKPGDEIYFMGDSTARQVFMGFITLLFESRNAEKKAQRSLKATHEGIIFKFVWDIFLNKEAAQFTRSIAQSGLKSEIKQAALEIAMNKSSTYQPKTYVYATMGPWHAATLKPDVYLAKYDFEITRFLSYFDNQIDGAFDKVYFAPPFIPFYDRLAPYRADSMLPYKYGNMTTISDEKFHYLRTEDTVLSTKNPIRYTGGVRTKSPNSTEISSYYVPVFQQLASEWQMSAFDDLGVHYGNMGSLIQANILLNHMCNDKIAEESLIEGGTCCVPYIDRKGNFTFFGLITKALVVIPVFLLSYVLFRSSIKTLEYSVLVVGILSPVAIWAHISNETHLINKSDLYFSKTEFWGLLQVWGISVLLSGLFAKPNPSSVILVEWQGLCVTLYLIIQYSGVTTILNVFDGEVCARLLLSIWLLLQVYEFTLSCLTHLDSTNSFLGLYIRLIPTTFKALARALALPLLLNASVTDIFRDYPPNSPAPSFIDPAAKLVFGIIFVFLLLPAVYYLRETKEEYFLLNKAFTIIVTPIREKVSSSLFVQRIGFQTVFILIISLILRGISWSFHQNQPSTTFGRAINAILADYWIVVFGLWIPIAQKSLFGEEEFTITSFSIVSAIVALVAAFTYVHYYISFYLPSNPYDISQPPTYIQSNISEYNSVLAHRGETYGTLTHLLLVLIVSFSYLIIRLGIVQLTTQNKTTRFFSPVLVTAAHAGYELLLLYPYTLLAVGGTVRLNYFPTGIAHASLITRSFGFVSDDYSFPYLRWRFFGKLSKVLVLVISTGVFWIIAQLSASVWTFFWPSDNQQEENEAAEKVFDV</sequence>
<proteinExistence type="predicted"/>
<keyword evidence="1" id="KW-0472">Membrane</keyword>
<feature type="transmembrane region" description="Helical" evidence="1">
    <location>
        <begin position="21"/>
        <end position="40"/>
    </location>
</feature>
<keyword evidence="1" id="KW-0812">Transmembrane</keyword>
<dbReference type="AlphaFoldDB" id="A0A5E8BEG2"/>
<protein>
    <recommendedName>
        <fullName evidence="4">Cas1p 10 TM acyl transferase domain-containing protein</fullName>
    </recommendedName>
</protein>
<evidence type="ECO:0000256" key="1">
    <source>
        <dbReference type="SAM" id="Phobius"/>
    </source>
</evidence>
<evidence type="ECO:0008006" key="4">
    <source>
        <dbReference type="Google" id="ProtNLM"/>
    </source>
</evidence>
<feature type="transmembrane region" description="Helical" evidence="1">
    <location>
        <begin position="667"/>
        <end position="687"/>
    </location>
</feature>
<feature type="transmembrane region" description="Helical" evidence="1">
    <location>
        <begin position="761"/>
        <end position="781"/>
    </location>
</feature>
<dbReference type="RefSeq" id="XP_031853151.1">
    <property type="nucleotide sequence ID" value="XM_031997260.1"/>
</dbReference>
<feature type="transmembrane region" description="Helical" evidence="1">
    <location>
        <begin position="405"/>
        <end position="424"/>
    </location>
</feature>
<feature type="transmembrane region" description="Helical" evidence="1">
    <location>
        <begin position="865"/>
        <end position="889"/>
    </location>
</feature>
<accession>A0A5E8BEG2</accession>
<dbReference type="OrthoDB" id="1932925at2759"/>
<evidence type="ECO:0000313" key="3">
    <source>
        <dbReference type="Proteomes" id="UP000398389"/>
    </source>
</evidence>
<evidence type="ECO:0000313" key="2">
    <source>
        <dbReference type="EMBL" id="VVT49983.1"/>
    </source>
</evidence>
<feature type="transmembrane region" description="Helical" evidence="1">
    <location>
        <begin position="534"/>
        <end position="560"/>
    </location>
</feature>
<feature type="transmembrane region" description="Helical" evidence="1">
    <location>
        <begin position="580"/>
        <end position="600"/>
    </location>
</feature>
<keyword evidence="3" id="KW-1185">Reference proteome</keyword>
<reference evidence="2 3" key="1">
    <citation type="submission" date="2019-09" db="EMBL/GenBank/DDBJ databases">
        <authorList>
            <person name="Brejova B."/>
        </authorList>
    </citation>
    <scope>NUCLEOTIDE SEQUENCE [LARGE SCALE GENOMIC DNA]</scope>
</reference>
<organism evidence="2 3">
    <name type="scientific">Magnusiomyces paraingens</name>
    <dbReference type="NCBI Taxonomy" id="2606893"/>
    <lineage>
        <taxon>Eukaryota</taxon>
        <taxon>Fungi</taxon>
        <taxon>Dikarya</taxon>
        <taxon>Ascomycota</taxon>
        <taxon>Saccharomycotina</taxon>
        <taxon>Dipodascomycetes</taxon>
        <taxon>Dipodascales</taxon>
        <taxon>Dipodascaceae</taxon>
        <taxon>Magnusiomyces</taxon>
    </lineage>
</organism>
<feature type="transmembrane region" description="Helical" evidence="1">
    <location>
        <begin position="502"/>
        <end position="522"/>
    </location>
</feature>